<evidence type="ECO:0000313" key="7">
    <source>
        <dbReference type="Proteomes" id="UP000027361"/>
    </source>
</evidence>
<name>A0A066VCB1_TILAU</name>
<dbReference type="GO" id="GO:0051301">
    <property type="term" value="P:cell division"/>
    <property type="evidence" value="ECO:0007669"/>
    <property type="project" value="UniProtKB-KW"/>
</dbReference>
<organism evidence="6 7">
    <name type="scientific">Tilletiaria anomala (strain ATCC 24038 / CBS 436.72 / UBC 951)</name>
    <dbReference type="NCBI Taxonomy" id="1037660"/>
    <lineage>
        <taxon>Eukaryota</taxon>
        <taxon>Fungi</taxon>
        <taxon>Dikarya</taxon>
        <taxon>Basidiomycota</taxon>
        <taxon>Ustilaginomycotina</taxon>
        <taxon>Exobasidiomycetes</taxon>
        <taxon>Georgefischeriales</taxon>
        <taxon>Tilletiariaceae</taxon>
        <taxon>Tilletiaria</taxon>
    </lineage>
</organism>
<dbReference type="Gene3D" id="1.25.10.10">
    <property type="entry name" value="Leucine-rich Repeat Variant"/>
    <property type="match status" value="2"/>
</dbReference>
<feature type="transmembrane region" description="Helical" evidence="5">
    <location>
        <begin position="38"/>
        <end position="59"/>
    </location>
</feature>
<dbReference type="GO" id="GO:0070979">
    <property type="term" value="P:protein K11-linked ubiquitination"/>
    <property type="evidence" value="ECO:0007669"/>
    <property type="project" value="TreeGrafter"/>
</dbReference>
<dbReference type="InterPro" id="IPR011989">
    <property type="entry name" value="ARM-like"/>
</dbReference>
<keyword evidence="4" id="KW-0131">Cell cycle</keyword>
<dbReference type="AlphaFoldDB" id="A0A066VCB1"/>
<keyword evidence="7" id="KW-1185">Reference proteome</keyword>
<dbReference type="EMBL" id="JMSN01000128">
    <property type="protein sequence ID" value="KDN37923.1"/>
    <property type="molecule type" value="Genomic_DNA"/>
</dbReference>
<dbReference type="GO" id="GO:0060090">
    <property type="term" value="F:molecular adaptor activity"/>
    <property type="evidence" value="ECO:0007669"/>
    <property type="project" value="TreeGrafter"/>
</dbReference>
<sequence>MEWPDFHNGVASALEMIHDGHTLDSHWLFHGQGPSPNATHAGFLLGIGLIGKIAGLGRVHAWRYLINRHNLTSVGIILGLAATFVGTRDRVAFTLLSIQLPSFLPNDSAALNIPFQTQAAGLLGVGLIFLGSNQRSKVDTLIRDIVPPEPESRDIQADYREGHALAAGFAVGLIMLGRAQQDSMESQADQDIVAKLQQLMAGMGLDQNSTSMHRLHNMGVTSIPATIALALIFLRSNRQDIASRISIPQSAETVDTLRPDFLLVRALARSLIMWDAVQDSAEWICSQLPPYMRDLKVTQLNASPTEQAVQLAYLNMRAGLCFAIGLKYAGTGPGSRAATVLQQVVNSMTTEARVRPVGYFGKVRLHALQAGLDLVSLAAAIVMAGSGDLGLLASLRARHHNMNLSYGNQMATHMAIGMLFLGGGRFTLGSSDKAIACLLIACFPRFPVNSSDNRAHLQAFRHLWLLAVQSRLVIARDVDTHRSECIAITTRTEGDSAATVNTPSLLPPL</sequence>
<keyword evidence="5" id="KW-0472">Membrane</keyword>
<keyword evidence="5" id="KW-1133">Transmembrane helix</keyword>
<dbReference type="OrthoDB" id="26401at2759"/>
<protein>
    <submittedName>
        <fullName evidence="6">Uncharacterized protein</fullName>
    </submittedName>
</protein>
<dbReference type="RefSeq" id="XP_013240530.1">
    <property type="nucleotide sequence ID" value="XM_013385076.1"/>
</dbReference>
<evidence type="ECO:0000313" key="6">
    <source>
        <dbReference type="EMBL" id="KDN37923.1"/>
    </source>
</evidence>
<reference evidence="6 7" key="1">
    <citation type="submission" date="2014-05" db="EMBL/GenBank/DDBJ databases">
        <title>Draft genome sequence of a rare smut relative, Tilletiaria anomala UBC 951.</title>
        <authorList>
            <consortium name="DOE Joint Genome Institute"/>
            <person name="Toome M."/>
            <person name="Kuo A."/>
            <person name="Henrissat B."/>
            <person name="Lipzen A."/>
            <person name="Tritt A."/>
            <person name="Yoshinaga Y."/>
            <person name="Zane M."/>
            <person name="Barry K."/>
            <person name="Grigoriev I.V."/>
            <person name="Spatafora J.W."/>
            <person name="Aimea M.C."/>
        </authorList>
    </citation>
    <scope>NUCLEOTIDE SEQUENCE [LARGE SCALE GENOMIC DNA]</scope>
    <source>
        <strain evidence="6 7">UBC 951</strain>
    </source>
</reference>
<keyword evidence="2" id="KW-0132">Cell division</keyword>
<evidence type="ECO:0000256" key="5">
    <source>
        <dbReference type="SAM" id="Phobius"/>
    </source>
</evidence>
<dbReference type="PANTHER" id="PTHR12827">
    <property type="entry name" value="MEIOTIC CHECKPOINT REGULATOR TSG24 FAMILY MEMBER"/>
    <property type="match status" value="1"/>
</dbReference>
<dbReference type="PANTHER" id="PTHR12827:SF3">
    <property type="entry name" value="ANAPHASE-PROMOTING COMPLEX SUBUNIT 1"/>
    <property type="match status" value="1"/>
</dbReference>
<dbReference type="GO" id="GO:0005680">
    <property type="term" value="C:anaphase-promoting complex"/>
    <property type="evidence" value="ECO:0007669"/>
    <property type="project" value="InterPro"/>
</dbReference>
<feature type="non-terminal residue" evidence="6">
    <location>
        <position position="509"/>
    </location>
</feature>
<dbReference type="OMA" id="THRSECI"/>
<dbReference type="InParanoid" id="A0A066VCB1"/>
<evidence type="ECO:0000256" key="1">
    <source>
        <dbReference type="ARBA" id="ARBA00010547"/>
    </source>
</evidence>
<dbReference type="InterPro" id="IPR024990">
    <property type="entry name" value="Apc1"/>
</dbReference>
<dbReference type="HOGENOM" id="CLU_001202_2_1_1"/>
<gene>
    <name evidence="6" type="ORF">K437DRAFT_228915</name>
</gene>
<feature type="transmembrane region" description="Helical" evidence="5">
    <location>
        <begin position="71"/>
        <end position="88"/>
    </location>
</feature>
<comment type="caution">
    <text evidence="6">The sequence shown here is derived from an EMBL/GenBank/DDBJ whole genome shotgun (WGS) entry which is preliminary data.</text>
</comment>
<proteinExistence type="inferred from homology"/>
<evidence type="ECO:0000256" key="3">
    <source>
        <dbReference type="ARBA" id="ARBA00022776"/>
    </source>
</evidence>
<dbReference type="GeneID" id="25262682"/>
<accession>A0A066VCB1</accession>
<dbReference type="GO" id="GO:0031145">
    <property type="term" value="P:anaphase-promoting complex-dependent catabolic process"/>
    <property type="evidence" value="ECO:0007669"/>
    <property type="project" value="TreeGrafter"/>
</dbReference>
<evidence type="ECO:0000256" key="4">
    <source>
        <dbReference type="ARBA" id="ARBA00023306"/>
    </source>
</evidence>
<keyword evidence="5" id="KW-0812">Transmembrane</keyword>
<dbReference type="GO" id="GO:0007091">
    <property type="term" value="P:metaphase/anaphase transition of mitotic cell cycle"/>
    <property type="evidence" value="ECO:0007669"/>
    <property type="project" value="TreeGrafter"/>
</dbReference>
<dbReference type="Proteomes" id="UP000027361">
    <property type="component" value="Unassembled WGS sequence"/>
</dbReference>
<comment type="similarity">
    <text evidence="1">Belongs to the APC1 family.</text>
</comment>
<keyword evidence="3" id="KW-0498">Mitosis</keyword>
<evidence type="ECO:0000256" key="2">
    <source>
        <dbReference type="ARBA" id="ARBA00022618"/>
    </source>
</evidence>
<dbReference type="STRING" id="1037660.A0A066VCB1"/>